<accession>A0ABP9VIE2</accession>
<dbReference type="RefSeq" id="WP_353543111.1">
    <property type="nucleotide sequence ID" value="NZ_BAABRN010000039.1"/>
</dbReference>
<organism evidence="1 2">
    <name type="scientific">Deinococcus xinjiangensis</name>
    <dbReference type="NCBI Taxonomy" id="457454"/>
    <lineage>
        <taxon>Bacteria</taxon>
        <taxon>Thermotogati</taxon>
        <taxon>Deinococcota</taxon>
        <taxon>Deinococci</taxon>
        <taxon>Deinococcales</taxon>
        <taxon>Deinococcaceae</taxon>
        <taxon>Deinococcus</taxon>
    </lineage>
</organism>
<proteinExistence type="predicted"/>
<dbReference type="Proteomes" id="UP001458946">
    <property type="component" value="Unassembled WGS sequence"/>
</dbReference>
<evidence type="ECO:0000313" key="1">
    <source>
        <dbReference type="EMBL" id="GAA5503138.1"/>
    </source>
</evidence>
<sequence>MPKLSDWTLYHRAVRDVRGEELLPLNSLQQIYPDVYEREAAKYVGREQLRSAPVEALGCGWGDVLFFSPVHPKALLDVVRASGREVPPLRFWAINAAALEASAAYVLQVRPWPNGVYTPYQLKDFLPYDAETLQVVSQPSQTTLSRLQALPPEAPLLLWSDVPHVLYRGTLCLGVVSEEWC</sequence>
<gene>
    <name evidence="1" type="ORF">Dxin01_02887</name>
</gene>
<protein>
    <submittedName>
        <fullName evidence="1">Uncharacterized protein</fullName>
    </submittedName>
</protein>
<dbReference type="EMBL" id="BAABRN010000039">
    <property type="protein sequence ID" value="GAA5503138.1"/>
    <property type="molecule type" value="Genomic_DNA"/>
</dbReference>
<evidence type="ECO:0000313" key="2">
    <source>
        <dbReference type="Proteomes" id="UP001458946"/>
    </source>
</evidence>
<comment type="caution">
    <text evidence="1">The sequence shown here is derived from an EMBL/GenBank/DDBJ whole genome shotgun (WGS) entry which is preliminary data.</text>
</comment>
<name>A0ABP9VIE2_9DEIO</name>
<keyword evidence="2" id="KW-1185">Reference proteome</keyword>
<reference evidence="1 2" key="1">
    <citation type="submission" date="2024-02" db="EMBL/GenBank/DDBJ databases">
        <title>Deinococcus xinjiangensis NBRC 107630.</title>
        <authorList>
            <person name="Ichikawa N."/>
            <person name="Katano-Makiyama Y."/>
            <person name="Hidaka K."/>
        </authorList>
    </citation>
    <scope>NUCLEOTIDE SEQUENCE [LARGE SCALE GENOMIC DNA]</scope>
    <source>
        <strain evidence="1 2">NBRC 107630</strain>
    </source>
</reference>